<dbReference type="GO" id="GO:0055085">
    <property type="term" value="P:transmembrane transport"/>
    <property type="evidence" value="ECO:0007669"/>
    <property type="project" value="InterPro"/>
</dbReference>
<feature type="transmembrane region" description="Helical" evidence="7">
    <location>
        <begin position="143"/>
        <end position="163"/>
    </location>
</feature>
<feature type="transmembrane region" description="Helical" evidence="7">
    <location>
        <begin position="242"/>
        <end position="262"/>
    </location>
</feature>
<evidence type="ECO:0000256" key="7">
    <source>
        <dbReference type="RuleBase" id="RU363032"/>
    </source>
</evidence>
<sequence length="278" mass="31062">METGRNKIKKTGMYLVLLFWTVVSLFPIYWMFTFSLKNNKEIFGENIIGLPKHWLWSNYEAAFTAGNMGSYFVNSIIVTGFTIALTTIFALMASYALTRLVWKGRKKVNNIFMLGLTVPIHAAILPVFIILRNLHMTNSYQALIIPYVAFALAMAIMISISFLQNIPAELEEAACIDGCSVYGIFFRIICPLMKPALSTIAIFTFLQAWNELMFAVIFISDSKYRTLSVGIQTLSGAYTTEWGPIGAALVIATFPTLIAYTFMSKKIQESLMAGAIKG</sequence>
<evidence type="ECO:0000313" key="9">
    <source>
        <dbReference type="EMBL" id="SCP94779.1"/>
    </source>
</evidence>
<dbReference type="AlphaFoldDB" id="A0A1D3TN95"/>
<evidence type="ECO:0000256" key="6">
    <source>
        <dbReference type="ARBA" id="ARBA00023136"/>
    </source>
</evidence>
<name>A0A1D3TN95_9FIRM</name>
<dbReference type="GO" id="GO:0005886">
    <property type="term" value="C:plasma membrane"/>
    <property type="evidence" value="ECO:0007669"/>
    <property type="project" value="UniProtKB-SubCell"/>
</dbReference>
<dbReference type="STRING" id="1619234.SAMN05421730_100144"/>
<evidence type="ECO:0000313" key="10">
    <source>
        <dbReference type="Proteomes" id="UP000199315"/>
    </source>
</evidence>
<dbReference type="PANTHER" id="PTHR43744:SF12">
    <property type="entry name" value="ABC TRANSPORTER PERMEASE PROTEIN MG189-RELATED"/>
    <property type="match status" value="1"/>
</dbReference>
<keyword evidence="3" id="KW-1003">Cell membrane</keyword>
<reference evidence="9 10" key="1">
    <citation type="submission" date="2016-09" db="EMBL/GenBank/DDBJ databases">
        <authorList>
            <person name="Capua I."/>
            <person name="De Benedictis P."/>
            <person name="Joannis T."/>
            <person name="Lombin L.H."/>
            <person name="Cattoli G."/>
        </authorList>
    </citation>
    <scope>NUCLEOTIDE SEQUENCE [LARGE SCALE GENOMIC DNA]</scope>
    <source>
        <strain evidence="9 10">GluBS11</strain>
    </source>
</reference>
<keyword evidence="10" id="KW-1185">Reference proteome</keyword>
<dbReference type="RefSeq" id="WP_330387752.1">
    <property type="nucleotide sequence ID" value="NZ_FMKA01000001.1"/>
</dbReference>
<keyword evidence="2 7" id="KW-0813">Transport</keyword>
<protein>
    <submittedName>
        <fullName evidence="9">Raffinose/stachyose/melibiose transport system permease protein</fullName>
    </submittedName>
</protein>
<feature type="transmembrane region" description="Helical" evidence="7">
    <location>
        <begin position="110"/>
        <end position="131"/>
    </location>
</feature>
<gene>
    <name evidence="9" type="ORF">SAMN05421730_100144</name>
</gene>
<dbReference type="PANTHER" id="PTHR43744">
    <property type="entry name" value="ABC TRANSPORTER PERMEASE PROTEIN MG189-RELATED-RELATED"/>
    <property type="match status" value="1"/>
</dbReference>
<comment type="subcellular location">
    <subcellularLocation>
        <location evidence="1 7">Cell membrane</location>
        <topology evidence="1 7">Multi-pass membrane protein</topology>
    </subcellularLocation>
</comment>
<feature type="transmembrane region" description="Helical" evidence="7">
    <location>
        <begin position="12"/>
        <end position="32"/>
    </location>
</feature>
<dbReference type="Pfam" id="PF00528">
    <property type="entry name" value="BPD_transp_1"/>
    <property type="match status" value="1"/>
</dbReference>
<dbReference type="Proteomes" id="UP000199315">
    <property type="component" value="Unassembled WGS sequence"/>
</dbReference>
<evidence type="ECO:0000256" key="2">
    <source>
        <dbReference type="ARBA" id="ARBA00022448"/>
    </source>
</evidence>
<dbReference type="CDD" id="cd06261">
    <property type="entry name" value="TM_PBP2"/>
    <property type="match status" value="1"/>
</dbReference>
<evidence type="ECO:0000256" key="3">
    <source>
        <dbReference type="ARBA" id="ARBA00022475"/>
    </source>
</evidence>
<dbReference type="InterPro" id="IPR000515">
    <property type="entry name" value="MetI-like"/>
</dbReference>
<keyword evidence="6 7" id="KW-0472">Membrane</keyword>
<comment type="similarity">
    <text evidence="7">Belongs to the binding-protein-dependent transport system permease family.</text>
</comment>
<accession>A0A1D3TN95</accession>
<dbReference type="SUPFAM" id="SSF161098">
    <property type="entry name" value="MetI-like"/>
    <property type="match status" value="1"/>
</dbReference>
<evidence type="ECO:0000259" key="8">
    <source>
        <dbReference type="PROSITE" id="PS50928"/>
    </source>
</evidence>
<dbReference type="PROSITE" id="PS50928">
    <property type="entry name" value="ABC_TM1"/>
    <property type="match status" value="1"/>
</dbReference>
<organism evidence="9 10">
    <name type="scientific">Anaerobium acetethylicum</name>
    <dbReference type="NCBI Taxonomy" id="1619234"/>
    <lineage>
        <taxon>Bacteria</taxon>
        <taxon>Bacillati</taxon>
        <taxon>Bacillota</taxon>
        <taxon>Clostridia</taxon>
        <taxon>Lachnospirales</taxon>
        <taxon>Lachnospiraceae</taxon>
        <taxon>Anaerobium</taxon>
    </lineage>
</organism>
<evidence type="ECO:0000256" key="5">
    <source>
        <dbReference type="ARBA" id="ARBA00022989"/>
    </source>
</evidence>
<proteinExistence type="inferred from homology"/>
<feature type="transmembrane region" description="Helical" evidence="7">
    <location>
        <begin position="76"/>
        <end position="98"/>
    </location>
</feature>
<dbReference type="InterPro" id="IPR035906">
    <property type="entry name" value="MetI-like_sf"/>
</dbReference>
<dbReference type="Gene3D" id="1.10.3720.10">
    <property type="entry name" value="MetI-like"/>
    <property type="match status" value="1"/>
</dbReference>
<evidence type="ECO:0000256" key="1">
    <source>
        <dbReference type="ARBA" id="ARBA00004651"/>
    </source>
</evidence>
<feature type="domain" description="ABC transmembrane type-1" evidence="8">
    <location>
        <begin position="72"/>
        <end position="263"/>
    </location>
</feature>
<evidence type="ECO:0000256" key="4">
    <source>
        <dbReference type="ARBA" id="ARBA00022692"/>
    </source>
</evidence>
<keyword evidence="4 7" id="KW-0812">Transmembrane</keyword>
<keyword evidence="5 7" id="KW-1133">Transmembrane helix</keyword>
<dbReference type="EMBL" id="FMKA01000001">
    <property type="protein sequence ID" value="SCP94779.1"/>
    <property type="molecule type" value="Genomic_DNA"/>
</dbReference>